<reference evidence="1 4" key="2">
    <citation type="submission" date="2020-08" db="EMBL/GenBank/DDBJ databases">
        <title>Genomic Encyclopedia of Type Strains, Phase IV (KMG-IV): sequencing the most valuable type-strain genomes for metagenomic binning, comparative biology and taxonomic classification.</title>
        <authorList>
            <person name="Goeker M."/>
        </authorList>
    </citation>
    <scope>NUCLEOTIDE SEQUENCE [LARGE SCALE GENOMIC DNA]</scope>
    <source>
        <strain evidence="1 4">DSM 12421</strain>
    </source>
</reference>
<organism evidence="2 3">
    <name type="scientific">Sulfurisphaera ohwakuensis</name>
    <dbReference type="NCBI Taxonomy" id="69656"/>
    <lineage>
        <taxon>Archaea</taxon>
        <taxon>Thermoproteota</taxon>
        <taxon>Thermoprotei</taxon>
        <taxon>Sulfolobales</taxon>
        <taxon>Sulfolobaceae</taxon>
        <taxon>Sulfurisphaera</taxon>
    </lineage>
</organism>
<dbReference type="OrthoDB" id="26462at2157"/>
<dbReference type="RefSeq" id="WP_156015652.1">
    <property type="nucleotide sequence ID" value="NZ_CP045484.1"/>
</dbReference>
<gene>
    <name evidence="2" type="ORF">D1869_13930</name>
    <name evidence="1" type="ORF">HNQ62_002038</name>
</gene>
<evidence type="ECO:0000313" key="1">
    <source>
        <dbReference type="EMBL" id="MBB5254264.1"/>
    </source>
</evidence>
<evidence type="ECO:0000313" key="4">
    <source>
        <dbReference type="Proteomes" id="UP000582213"/>
    </source>
</evidence>
<dbReference type="AlphaFoldDB" id="A0A650CJW2"/>
<name>A0A650CJW2_SULOH</name>
<accession>A0A650CJW2</accession>
<reference evidence="2 3" key="1">
    <citation type="submission" date="2019-10" db="EMBL/GenBank/DDBJ databases">
        <title>Genome Sequences from Six Type Strain Members of the Archaeal Family Sulfolobaceae: Acidianus ambivalens, Acidianus infernus, Metallosphaera prunae, Stygiolobus azoricus, Sulfolobus metallicus, and Sulfurisphaera ohwakuensis.</title>
        <authorList>
            <person name="Counts J.A."/>
            <person name="Kelly R.M."/>
        </authorList>
    </citation>
    <scope>NUCLEOTIDE SEQUENCE [LARGE SCALE GENOMIC DNA]</scope>
    <source>
        <strain evidence="2 3">TA-1</strain>
    </source>
</reference>
<evidence type="ECO:0000313" key="2">
    <source>
        <dbReference type="EMBL" id="QGR18164.1"/>
    </source>
</evidence>
<protein>
    <submittedName>
        <fullName evidence="2">Uncharacterized protein</fullName>
    </submittedName>
</protein>
<dbReference type="Proteomes" id="UP000427373">
    <property type="component" value="Chromosome"/>
</dbReference>
<sequence length="168" mass="20160">MDEISIRLPKKVIYDDGTSEILSKDYVKAEGNLRLYTNDIKRLLRDLKESGFKETLLEIRKGEKYSLSKKIGVWEIHVRIYPDGFIDSHLELSREYFQHLSFPSVSFAYELQLMLPYLELYNHDKRILRVEEFYEEKLAPPKHVIPWKPVAISLPCRIYFIFRRREFT</sequence>
<dbReference type="Proteomes" id="UP000582213">
    <property type="component" value="Unassembled WGS sequence"/>
</dbReference>
<proteinExistence type="predicted"/>
<dbReference type="KEGG" id="soh:D1869_13930"/>
<evidence type="ECO:0000313" key="3">
    <source>
        <dbReference type="Proteomes" id="UP000427373"/>
    </source>
</evidence>
<dbReference type="GeneID" id="42802365"/>
<dbReference type="EMBL" id="CP045484">
    <property type="protein sequence ID" value="QGR18164.1"/>
    <property type="molecule type" value="Genomic_DNA"/>
</dbReference>
<keyword evidence="3" id="KW-1185">Reference proteome</keyword>
<dbReference type="EMBL" id="JACHFY010000013">
    <property type="protein sequence ID" value="MBB5254264.1"/>
    <property type="molecule type" value="Genomic_DNA"/>
</dbReference>